<dbReference type="GO" id="GO:0005737">
    <property type="term" value="C:cytoplasm"/>
    <property type="evidence" value="ECO:0007669"/>
    <property type="project" value="TreeGrafter"/>
</dbReference>
<sequence>MASTKYTPSEQDLNKIIDVYHKYSRKAPDDDALERKEFEGLIKQQAPEFSQYLQDHQISLDSVFKKADLNHDKHIVFPEFVTVLAQIAIEMHNHFHGKDSGSHGHGHTHGHHH</sequence>
<dbReference type="GO" id="GO:0046914">
    <property type="term" value="F:transition metal ion binding"/>
    <property type="evidence" value="ECO:0007669"/>
    <property type="project" value="InterPro"/>
</dbReference>
<dbReference type="GO" id="GO:0048306">
    <property type="term" value="F:calcium-dependent protein binding"/>
    <property type="evidence" value="ECO:0007669"/>
    <property type="project" value="TreeGrafter"/>
</dbReference>
<dbReference type="GO" id="GO:0070062">
    <property type="term" value="C:extracellular exosome"/>
    <property type="evidence" value="ECO:0007669"/>
    <property type="project" value="TreeGrafter"/>
</dbReference>
<dbReference type="EMBL" id="EU682765">
    <property type="protein sequence ID" value="ACG69795.1"/>
    <property type="molecule type" value="Genomic_DNA"/>
</dbReference>
<dbReference type="PANTHER" id="PTHR11639:SF134">
    <property type="entry name" value="PROTEIN S100-A1-RELATED"/>
    <property type="match status" value="1"/>
</dbReference>
<dbReference type="InterPro" id="IPR011992">
    <property type="entry name" value="EF-hand-dom_pair"/>
</dbReference>
<dbReference type="PROSITE" id="PS50222">
    <property type="entry name" value="EF_HAND_2"/>
    <property type="match status" value="1"/>
</dbReference>
<evidence type="ECO:0000256" key="1">
    <source>
        <dbReference type="ARBA" id="ARBA00007323"/>
    </source>
</evidence>
<dbReference type="Pfam" id="PF01023">
    <property type="entry name" value="S_100"/>
    <property type="match status" value="1"/>
</dbReference>
<evidence type="ECO:0000313" key="3">
    <source>
        <dbReference type="EMBL" id="ACG69795.1"/>
    </source>
</evidence>
<dbReference type="GO" id="GO:0043542">
    <property type="term" value="P:endothelial cell migration"/>
    <property type="evidence" value="ECO:0007669"/>
    <property type="project" value="TreeGrafter"/>
</dbReference>
<accession>D5FGP7</accession>
<dbReference type="Gene3D" id="1.10.238.10">
    <property type="entry name" value="EF-hand"/>
    <property type="match status" value="1"/>
</dbReference>
<evidence type="ECO:0000259" key="2">
    <source>
        <dbReference type="PROSITE" id="PS50222"/>
    </source>
</evidence>
<name>D5FGP7_NOTEU</name>
<reference evidence="3" key="1">
    <citation type="submission" date="2008-04" db="EMBL/GenBank/DDBJ databases">
        <title>Isolation of S100 calcium binding protein A7 from marsupial and its expression in stomach and mammary gland development.</title>
        <authorList>
            <person name="Kwek J.H.L."/>
            <person name="Lefevre C."/>
            <person name="Digby M.R."/>
            <person name="Familari M."/>
            <person name="Nicholas K.R."/>
        </authorList>
    </citation>
    <scope>NUCLEOTIDE SEQUENCE</scope>
</reference>
<dbReference type="PANTHER" id="PTHR11639">
    <property type="entry name" value="S100 CALCIUM-BINDING PROTEIN"/>
    <property type="match status" value="1"/>
</dbReference>
<dbReference type="SUPFAM" id="SSF47473">
    <property type="entry name" value="EF-hand"/>
    <property type="match status" value="1"/>
</dbReference>
<dbReference type="SMART" id="SM01394">
    <property type="entry name" value="S_100"/>
    <property type="match status" value="1"/>
</dbReference>
<dbReference type="InterPro" id="IPR034325">
    <property type="entry name" value="S-100_dom"/>
</dbReference>
<proteinExistence type="inferred from homology"/>
<dbReference type="GO" id="GO:0005509">
    <property type="term" value="F:calcium ion binding"/>
    <property type="evidence" value="ECO:0007669"/>
    <property type="project" value="InterPro"/>
</dbReference>
<dbReference type="AlphaFoldDB" id="D5FGP7"/>
<organism evidence="3">
    <name type="scientific">Notamacropus eugenii</name>
    <name type="common">Tammar wallaby</name>
    <name type="synonym">Macropus eugenii</name>
    <dbReference type="NCBI Taxonomy" id="9315"/>
    <lineage>
        <taxon>Eukaryota</taxon>
        <taxon>Metazoa</taxon>
        <taxon>Chordata</taxon>
        <taxon>Craniata</taxon>
        <taxon>Vertebrata</taxon>
        <taxon>Euteleostomi</taxon>
        <taxon>Mammalia</taxon>
        <taxon>Metatheria</taxon>
        <taxon>Diprotodontia</taxon>
        <taxon>Macropodidae</taxon>
        <taxon>Notamacropus</taxon>
    </lineage>
</organism>
<dbReference type="InterPro" id="IPR002048">
    <property type="entry name" value="EF_hand_dom"/>
</dbReference>
<dbReference type="InterPro" id="IPR013787">
    <property type="entry name" value="S100_Ca-bd_sub"/>
</dbReference>
<comment type="similarity">
    <text evidence="1">Belongs to the S-100 family.</text>
</comment>
<protein>
    <submittedName>
        <fullName evidence="3">S100 calcium binding protein A7</fullName>
    </submittedName>
</protein>
<dbReference type="CDD" id="cd00213">
    <property type="entry name" value="S-100"/>
    <property type="match status" value="1"/>
</dbReference>
<feature type="domain" description="EF-hand" evidence="2">
    <location>
        <begin position="55"/>
        <end position="90"/>
    </location>
</feature>